<feature type="region of interest" description="Disordered" evidence="2">
    <location>
        <begin position="213"/>
        <end position="261"/>
    </location>
</feature>
<dbReference type="Proteomes" id="UP000198287">
    <property type="component" value="Unassembled WGS sequence"/>
</dbReference>
<dbReference type="SUPFAM" id="SSF47459">
    <property type="entry name" value="HLH, helix-loop-helix DNA-binding domain"/>
    <property type="match status" value="1"/>
</dbReference>
<dbReference type="InterPro" id="IPR017426">
    <property type="entry name" value="Nuclear_rcpt_coactivator"/>
</dbReference>
<feature type="domain" description="PAS" evidence="3">
    <location>
        <begin position="141"/>
        <end position="197"/>
    </location>
</feature>
<feature type="region of interest" description="Disordered" evidence="2">
    <location>
        <begin position="979"/>
        <end position="1005"/>
    </location>
</feature>
<accession>A0A226EK13</accession>
<feature type="region of interest" description="Disordered" evidence="2">
    <location>
        <begin position="621"/>
        <end position="640"/>
    </location>
</feature>
<organism evidence="5 6">
    <name type="scientific">Folsomia candida</name>
    <name type="common">Springtail</name>
    <dbReference type="NCBI Taxonomy" id="158441"/>
    <lineage>
        <taxon>Eukaryota</taxon>
        <taxon>Metazoa</taxon>
        <taxon>Ecdysozoa</taxon>
        <taxon>Arthropoda</taxon>
        <taxon>Hexapoda</taxon>
        <taxon>Collembola</taxon>
        <taxon>Entomobryomorpha</taxon>
        <taxon>Isotomoidea</taxon>
        <taxon>Isotomidae</taxon>
        <taxon>Proisotominae</taxon>
        <taxon>Folsomia</taxon>
    </lineage>
</organism>
<dbReference type="Gene3D" id="3.30.450.20">
    <property type="entry name" value="PAS domain"/>
    <property type="match status" value="2"/>
</dbReference>
<dbReference type="CDD" id="cd11439">
    <property type="entry name" value="bHLH-PAS_SRC"/>
    <property type="match status" value="1"/>
</dbReference>
<dbReference type="InterPro" id="IPR035965">
    <property type="entry name" value="PAS-like_dom_sf"/>
</dbReference>
<dbReference type="SMART" id="SM00353">
    <property type="entry name" value="HLH"/>
    <property type="match status" value="1"/>
</dbReference>
<dbReference type="Pfam" id="PF23172">
    <property type="entry name" value="bHLH_NCOA"/>
    <property type="match status" value="1"/>
</dbReference>
<feature type="coiled-coil region" evidence="1">
    <location>
        <begin position="505"/>
        <end position="532"/>
    </location>
</feature>
<dbReference type="GO" id="GO:0045944">
    <property type="term" value="P:positive regulation of transcription by RNA polymerase II"/>
    <property type="evidence" value="ECO:0007669"/>
    <property type="project" value="TreeGrafter"/>
</dbReference>
<dbReference type="PANTHER" id="PTHR10684">
    <property type="entry name" value="NUCLEAR RECEPTOR COACTIVATOR"/>
    <property type="match status" value="1"/>
</dbReference>
<keyword evidence="5" id="KW-0675">Receptor</keyword>
<dbReference type="STRING" id="158441.A0A226EK13"/>
<feature type="compositionally biased region" description="Polar residues" evidence="2">
    <location>
        <begin position="625"/>
        <end position="640"/>
    </location>
</feature>
<feature type="compositionally biased region" description="Low complexity" evidence="2">
    <location>
        <begin position="979"/>
        <end position="995"/>
    </location>
</feature>
<feature type="compositionally biased region" description="Low complexity" evidence="2">
    <location>
        <begin position="1"/>
        <end position="15"/>
    </location>
</feature>
<dbReference type="GO" id="GO:0032870">
    <property type="term" value="P:cellular response to hormone stimulus"/>
    <property type="evidence" value="ECO:0007669"/>
    <property type="project" value="TreeGrafter"/>
</dbReference>
<feature type="domain" description="BHLH" evidence="4">
    <location>
        <begin position="54"/>
        <end position="112"/>
    </location>
</feature>
<dbReference type="AlphaFoldDB" id="A0A226EK13"/>
<sequence length="1128" mass="122431">MSSSNGNNNSTNSSSGGSGGAKKSLAQQSNSSSISGVGASGGSSSSSGGGGGGGASRNKCANEKRRREQENIYIEELAELISASIADLSTSMAVKPDKCAILQETVNQIRRIKAAEELAVQQGEVSSSTNILANEILCPLVLEALDGFLFVVNSDGIVEFCSENVEGFVGFKGEELVGKSIYGVVHSSDQARFSGSLLPMSIGWTPSNNTTLIPMLPGTSTSRSILPSTSSTTSDPTTSPTTPTPSTSSTTQKPTPPQQRSFNIRLLVKSPGDASDSSYENMQITAMLMPHPTGSSELESSESCLVCIARRLPPNERPPGTPVEQFTTKLNTDGMIIGVDTSGLSAKWVGVLRKDNTISPTSQTLLQELCPPSDLPKLDSHLRETLSAGSSTSLLYKLKLSSDKLVQVQTKSKFFSYTGDVLQPNQSFIMATHTIINPEENSTSAAVTEEQTFDILDTFESLVQWEDEKPVFIDQQQQVGQQQQQWGPVGYFEEEEYQGDRLRNLLTSKSENKILKGLLNQAEEEGEKQENNMLLKLLNEKEKHVPGSGLVSGLGGMGGGNELLNQLLSGGGENSGSGLKRTLENPSGGHAFAPKQMVLVSPVAPAPGELCKRNPRLVSLLAKPSDSSPTPIPTVPSNYISGTPQEKLLNQIKLRNPTTTTQSLTTNYSSLPNDLILDEILDQVIDIVPDNSSSEMTTYYSDDVSNILNMLENNQLIQHQNPEIAKINAIQKELMQFETGFLGQQQQQQQQQQDKLGGEPVVIHRTTTTTTTQIRYNQQQQQQQQNLVQQQQQQVLKRELERQRLLLQLQKQQQQQQHGGGGGGGGGQGQLLQLMRQSPTVSLDSLLGGGAGPPPNVTLVQQQQQGQQQGLGVVQQQQMSNGQQQQQQLTLPQQQLRQQQILQQQQLLIRQQRERQWNQQQQQLLLKQPIMGQQSLVTGGGGGQLQQVLIGQQQQQQRPPQQLLLQQQQQQQHHPLLQQLNQPPSTTTPSSSPLLMNSTPQQTNNPLLNAQLSSTQQLLQQQQQQRLYHHQQQQQRFDNGQQQYRLMGQQQQRVVGQVGQVGGGNFVDVRQELRAVVGARQQNPQQQLISGGLSGPDLEALGIGLGLGGGAGGNNQGGLGNGGSDLLE</sequence>
<dbReference type="PROSITE" id="PS50888">
    <property type="entry name" value="BHLH"/>
    <property type="match status" value="1"/>
</dbReference>
<dbReference type="PANTHER" id="PTHR10684:SF4">
    <property type="entry name" value="TAIMAN, ISOFORM G"/>
    <property type="match status" value="1"/>
</dbReference>
<dbReference type="Pfam" id="PF14598">
    <property type="entry name" value="PAS_11"/>
    <property type="match status" value="1"/>
</dbReference>
<dbReference type="EMBL" id="LNIX01000003">
    <property type="protein sequence ID" value="OXA57091.1"/>
    <property type="molecule type" value="Genomic_DNA"/>
</dbReference>
<dbReference type="GO" id="GO:0046983">
    <property type="term" value="F:protein dimerization activity"/>
    <property type="evidence" value="ECO:0007669"/>
    <property type="project" value="InterPro"/>
</dbReference>
<evidence type="ECO:0000313" key="6">
    <source>
        <dbReference type="Proteomes" id="UP000198287"/>
    </source>
</evidence>
<evidence type="ECO:0000313" key="5">
    <source>
        <dbReference type="EMBL" id="OXA57091.1"/>
    </source>
</evidence>
<dbReference type="SMART" id="SM00091">
    <property type="entry name" value="PAS"/>
    <property type="match status" value="1"/>
</dbReference>
<dbReference type="InterPro" id="IPR013767">
    <property type="entry name" value="PAS_fold"/>
</dbReference>
<dbReference type="PROSITE" id="PS50112">
    <property type="entry name" value="PAS"/>
    <property type="match status" value="1"/>
</dbReference>
<feature type="compositionally biased region" description="Low complexity" evidence="2">
    <location>
        <begin position="31"/>
        <end position="46"/>
    </location>
</feature>
<dbReference type="Gene3D" id="4.10.280.10">
    <property type="entry name" value="Helix-loop-helix DNA-binding domain"/>
    <property type="match status" value="1"/>
</dbReference>
<reference evidence="5 6" key="1">
    <citation type="submission" date="2015-12" db="EMBL/GenBank/DDBJ databases">
        <title>The genome of Folsomia candida.</title>
        <authorList>
            <person name="Faddeeva A."/>
            <person name="Derks M.F."/>
            <person name="Anvar Y."/>
            <person name="Smit S."/>
            <person name="Van Straalen N."/>
            <person name="Roelofs D."/>
        </authorList>
    </citation>
    <scope>NUCLEOTIDE SEQUENCE [LARGE SCALE GENOMIC DNA]</scope>
    <source>
        <strain evidence="5 6">VU population</strain>
        <tissue evidence="5">Whole body</tissue>
    </source>
</reference>
<feature type="region of interest" description="Disordered" evidence="2">
    <location>
        <begin position="1"/>
        <end position="65"/>
    </location>
</feature>
<dbReference type="InterPro" id="IPR056193">
    <property type="entry name" value="bHLH_NCOA1-3"/>
</dbReference>
<comment type="caution">
    <text evidence="5">The sequence shown here is derived from an EMBL/GenBank/DDBJ whole genome shotgun (WGS) entry which is preliminary data.</text>
</comment>
<protein>
    <submittedName>
        <fullName evidence="5">Nuclear receptor coactivator 1</fullName>
    </submittedName>
</protein>
<dbReference type="InterPro" id="IPR036638">
    <property type="entry name" value="HLH_DNA-bd_sf"/>
</dbReference>
<dbReference type="InterPro" id="IPR011598">
    <property type="entry name" value="bHLH_dom"/>
</dbReference>
<dbReference type="Pfam" id="PF00989">
    <property type="entry name" value="PAS"/>
    <property type="match status" value="1"/>
</dbReference>
<feature type="compositionally biased region" description="Low complexity" evidence="2">
    <location>
        <begin position="219"/>
        <end position="253"/>
    </location>
</feature>
<dbReference type="OrthoDB" id="10035882at2759"/>
<gene>
    <name evidence="5" type="ORF">Fcan01_06850</name>
</gene>
<name>A0A226EK13_FOLCA</name>
<feature type="region of interest" description="Disordered" evidence="2">
    <location>
        <begin position="811"/>
        <end position="862"/>
    </location>
</feature>
<dbReference type="GO" id="GO:0003713">
    <property type="term" value="F:transcription coactivator activity"/>
    <property type="evidence" value="ECO:0007669"/>
    <property type="project" value="InterPro"/>
</dbReference>
<keyword evidence="1" id="KW-0175">Coiled coil</keyword>
<feature type="compositionally biased region" description="Polar residues" evidence="2">
    <location>
        <begin position="996"/>
        <end position="1005"/>
    </location>
</feature>
<dbReference type="CDD" id="cd00130">
    <property type="entry name" value="PAS"/>
    <property type="match status" value="1"/>
</dbReference>
<feature type="compositionally biased region" description="Gly residues" evidence="2">
    <location>
        <begin position="818"/>
        <end position="829"/>
    </location>
</feature>
<dbReference type="GO" id="GO:0005634">
    <property type="term" value="C:nucleus"/>
    <property type="evidence" value="ECO:0007669"/>
    <property type="project" value="InterPro"/>
</dbReference>
<proteinExistence type="predicted"/>
<keyword evidence="6" id="KW-1185">Reference proteome</keyword>
<evidence type="ECO:0000256" key="1">
    <source>
        <dbReference type="SAM" id="Coils"/>
    </source>
</evidence>
<dbReference type="InterPro" id="IPR000014">
    <property type="entry name" value="PAS"/>
</dbReference>
<evidence type="ECO:0000256" key="2">
    <source>
        <dbReference type="SAM" id="MobiDB-lite"/>
    </source>
</evidence>
<dbReference type="GO" id="GO:0016922">
    <property type="term" value="F:nuclear receptor binding"/>
    <property type="evidence" value="ECO:0007669"/>
    <property type="project" value="TreeGrafter"/>
</dbReference>
<evidence type="ECO:0000259" key="4">
    <source>
        <dbReference type="PROSITE" id="PS50888"/>
    </source>
</evidence>
<evidence type="ECO:0000259" key="3">
    <source>
        <dbReference type="PROSITE" id="PS50112"/>
    </source>
</evidence>
<dbReference type="SUPFAM" id="SSF55785">
    <property type="entry name" value="PYP-like sensor domain (PAS domain)"/>
    <property type="match status" value="1"/>
</dbReference>